<dbReference type="InterPro" id="IPR000195">
    <property type="entry name" value="Rab-GAP-TBC_dom"/>
</dbReference>
<dbReference type="SUPFAM" id="SSF47923">
    <property type="entry name" value="Ypt/Rab-GAP domain of gyp1p"/>
    <property type="match status" value="2"/>
</dbReference>
<dbReference type="SUPFAM" id="SSF56112">
    <property type="entry name" value="Protein kinase-like (PK-like)"/>
    <property type="match status" value="1"/>
</dbReference>
<dbReference type="Pfam" id="PF00069">
    <property type="entry name" value="Pkinase"/>
    <property type="match status" value="1"/>
</dbReference>
<dbReference type="Proteomes" id="UP001150569">
    <property type="component" value="Unassembled WGS sequence"/>
</dbReference>
<keyword evidence="6" id="KW-1185">Reference proteome</keyword>
<evidence type="ECO:0000259" key="4">
    <source>
        <dbReference type="PROSITE" id="PS50206"/>
    </source>
</evidence>
<dbReference type="GO" id="GO:0031267">
    <property type="term" value="F:small GTPase binding"/>
    <property type="evidence" value="ECO:0007669"/>
    <property type="project" value="TreeGrafter"/>
</dbReference>
<protein>
    <submittedName>
        <fullName evidence="5">Uncharacterized protein</fullName>
    </submittedName>
</protein>
<dbReference type="InterPro" id="IPR035969">
    <property type="entry name" value="Rab-GAP_TBC_sf"/>
</dbReference>
<dbReference type="FunFam" id="1.10.8.270:FF:000044">
    <property type="entry name" value="TBC Kinase homolog"/>
    <property type="match status" value="1"/>
</dbReference>
<name>A0A9W8DNW4_9FUNG</name>
<dbReference type="PROSITE" id="PS50086">
    <property type="entry name" value="TBC_RABGAP"/>
    <property type="match status" value="1"/>
</dbReference>
<comment type="caution">
    <text evidence="5">The sequence shown here is derived from an EMBL/GenBank/DDBJ whole genome shotgun (WGS) entry which is preliminary data.</text>
</comment>
<feature type="domain" description="Protein kinase" evidence="2">
    <location>
        <begin position="1"/>
        <end position="331"/>
    </location>
</feature>
<feature type="compositionally biased region" description="Basic and acidic residues" evidence="1">
    <location>
        <begin position="1033"/>
        <end position="1049"/>
    </location>
</feature>
<dbReference type="PANTHER" id="PTHR47219:SF9">
    <property type="entry name" value="GTPASE ACTIVATING PROTEIN AND CENTROSOME-ASSOCIATED, ISOFORM B"/>
    <property type="match status" value="1"/>
</dbReference>
<dbReference type="GO" id="GO:0005524">
    <property type="term" value="F:ATP binding"/>
    <property type="evidence" value="ECO:0007669"/>
    <property type="project" value="InterPro"/>
</dbReference>
<reference evidence="5" key="1">
    <citation type="submission" date="2022-07" db="EMBL/GenBank/DDBJ databases">
        <title>Phylogenomic reconstructions and comparative analyses of Kickxellomycotina fungi.</title>
        <authorList>
            <person name="Reynolds N.K."/>
            <person name="Stajich J.E."/>
            <person name="Barry K."/>
            <person name="Grigoriev I.V."/>
            <person name="Crous P."/>
            <person name="Smith M.E."/>
        </authorList>
    </citation>
    <scope>NUCLEOTIDE SEQUENCE</scope>
    <source>
        <strain evidence="5">RSA 861</strain>
    </source>
</reference>
<accession>A0A9W8DNW4</accession>
<dbReference type="GO" id="GO:0005096">
    <property type="term" value="F:GTPase activator activity"/>
    <property type="evidence" value="ECO:0007669"/>
    <property type="project" value="TreeGrafter"/>
</dbReference>
<dbReference type="InterPro" id="IPR001763">
    <property type="entry name" value="Rhodanese-like_dom"/>
</dbReference>
<dbReference type="EMBL" id="JANBPT010000865">
    <property type="protein sequence ID" value="KAJ1912083.1"/>
    <property type="molecule type" value="Genomic_DNA"/>
</dbReference>
<feature type="region of interest" description="Disordered" evidence="1">
    <location>
        <begin position="1119"/>
        <end position="1163"/>
    </location>
</feature>
<dbReference type="SMART" id="SM00220">
    <property type="entry name" value="S_TKc"/>
    <property type="match status" value="1"/>
</dbReference>
<dbReference type="PROSITE" id="PS50011">
    <property type="entry name" value="PROTEIN_KINASE_DOM"/>
    <property type="match status" value="1"/>
</dbReference>
<feature type="region of interest" description="Disordered" evidence="1">
    <location>
        <begin position="856"/>
        <end position="897"/>
    </location>
</feature>
<dbReference type="SMART" id="SM00164">
    <property type="entry name" value="TBC"/>
    <property type="match status" value="1"/>
</dbReference>
<dbReference type="Gene3D" id="1.10.8.270">
    <property type="entry name" value="putative rabgap domain of human tbc1 domain family member 14 like domains"/>
    <property type="match status" value="1"/>
</dbReference>
<dbReference type="AlphaFoldDB" id="A0A9W8DNW4"/>
<feature type="domain" description="Rab-GAP TBC" evidence="3">
    <location>
        <begin position="616"/>
        <end position="801"/>
    </location>
</feature>
<evidence type="ECO:0000256" key="1">
    <source>
        <dbReference type="SAM" id="MobiDB-lite"/>
    </source>
</evidence>
<dbReference type="InterPro" id="IPR011009">
    <property type="entry name" value="Kinase-like_dom_sf"/>
</dbReference>
<proteinExistence type="predicted"/>
<dbReference type="InterPro" id="IPR050302">
    <property type="entry name" value="Rab_GAP_TBC_domain"/>
</dbReference>
<feature type="region of interest" description="Disordered" evidence="1">
    <location>
        <begin position="1065"/>
        <end position="1084"/>
    </location>
</feature>
<feature type="compositionally biased region" description="Low complexity" evidence="1">
    <location>
        <begin position="1130"/>
        <end position="1163"/>
    </location>
</feature>
<feature type="region of interest" description="Disordered" evidence="1">
    <location>
        <begin position="1032"/>
        <end position="1059"/>
    </location>
</feature>
<dbReference type="Pfam" id="PF00566">
    <property type="entry name" value="RabGAP-TBC"/>
    <property type="match status" value="1"/>
</dbReference>
<evidence type="ECO:0000313" key="5">
    <source>
        <dbReference type="EMBL" id="KAJ1912083.1"/>
    </source>
</evidence>
<dbReference type="Gene3D" id="1.10.472.80">
    <property type="entry name" value="Ypt/Rab-GAP domain of gyp1p, domain 3"/>
    <property type="match status" value="1"/>
</dbReference>
<feature type="compositionally biased region" description="Acidic residues" evidence="1">
    <location>
        <begin position="872"/>
        <end position="881"/>
    </location>
</feature>
<dbReference type="PANTHER" id="PTHR47219">
    <property type="entry name" value="RAB GTPASE-ACTIVATING PROTEIN 1-LIKE"/>
    <property type="match status" value="1"/>
</dbReference>
<dbReference type="InterPro" id="IPR000719">
    <property type="entry name" value="Prot_kinase_dom"/>
</dbReference>
<sequence length="1163" mass="129258">MAVLIDPYAPHGPASDIAPSPTLGLYSFPASPRHAHEVAKNGLPLVSAAIEVYSRFQALKTLTHSHLCRYLDIHRDDQGRLITVAEHSKKSLTDLSYPKDPLGDERHVQLVLDIAHQTLSALRYLHDHNMLVYTLQPADIRLVHQSGGRTGIQLANYGLFYMTDRGFFVDFPLGNPYYQAPDALLAQALCGFDGPDSHLDCLPAVDSWSVGVILCEVLTGTSFWNEGVTPGALFATLENLYHDTLTHSGVDAVGTWHYIREHYLFSNLNPDCAFRLLDRYDALTATTADPTELTDYDHRMRNLLATVFRCLTPNELHRPAAAQLLGDRAFADYPPPDPPADAFVYQPRLRCLSLSTTDPPPAPTPLLDLARLDPADLYYLWTVAGGRATEVYDQHFALPTRAPVEQLPVTLGAPLPELLGEEDDAEATDPYPYLRGTAPLLFVTMTALIRDQPDLELDLNADHFDETTPNTIDFTVETAEDAEDLCTSALLVRFTTAAHHNVLEVDRLTNRTLPLQARDHRSANLSDRVTNDKTAVPPTPMPLPGHTAALPVGTVPALINVFADMTPDRLRDYQRLRVSQRERDVRYQHYRTVLFRRLLDHYPASRVEIIREARVDVPPHLRAEIWAAVLGVLRCDEWVYRRIDKEAPGPTDKQIDVDIPRCHQYHSLLGSTAGHTKLRRLLKAWLRAHPHLVYWQGFDSVSAPFLTLHFNHEYRAFACLTRFVQKYVPLLYTTHNADVMGGYFAVFQHLLTFHDPELALHLLAADFTPQLYAVSWFLTMFTHVFSLDKTYLIWDRFLVSPREFPYFFGLAILRQARQMLLGAGFNEHVTLFTNTLPAMDVEQCLASTQRLWRATPPSLTRLPPEADGVATSDDDQGGDTDAETKAEPKSPESGPWWTVPVSLAQRQAELVPRLFVEDLRRLGDLALVVDLRDERAYSSDHVRGSVRIPEALQSTVPGYLRALGRQYLVVVANDIMALPGKQDEEETAPQQTEDFIKLLVQASFVHVCRLHGGIRAVRDALYEAEAASVTASEAEKLVDPPDGAIDRGTTDGLNDSDPFLLVNAESKSGRRGHPNGPGNSTEASPSLVLCRCRAVRTTLTASRGRTESRFQVMCCSHGSGPGMSPTPDASSLRPSSSNGTLSSLSNYLRNSSGPGSPAASGIE</sequence>
<feature type="domain" description="Rhodanese" evidence="4">
    <location>
        <begin position="922"/>
        <end position="1026"/>
    </location>
</feature>
<evidence type="ECO:0000313" key="6">
    <source>
        <dbReference type="Proteomes" id="UP001150569"/>
    </source>
</evidence>
<dbReference type="Gene3D" id="1.10.510.10">
    <property type="entry name" value="Transferase(Phosphotransferase) domain 1"/>
    <property type="match status" value="1"/>
</dbReference>
<evidence type="ECO:0000259" key="2">
    <source>
        <dbReference type="PROSITE" id="PS50011"/>
    </source>
</evidence>
<dbReference type="PROSITE" id="PS50206">
    <property type="entry name" value="RHODANESE_3"/>
    <property type="match status" value="1"/>
</dbReference>
<organism evidence="5 6">
    <name type="scientific">Tieghemiomyces parasiticus</name>
    <dbReference type="NCBI Taxonomy" id="78921"/>
    <lineage>
        <taxon>Eukaryota</taxon>
        <taxon>Fungi</taxon>
        <taxon>Fungi incertae sedis</taxon>
        <taxon>Zoopagomycota</taxon>
        <taxon>Kickxellomycotina</taxon>
        <taxon>Dimargaritomycetes</taxon>
        <taxon>Dimargaritales</taxon>
        <taxon>Dimargaritaceae</taxon>
        <taxon>Tieghemiomyces</taxon>
    </lineage>
</organism>
<dbReference type="OrthoDB" id="1668230at2759"/>
<evidence type="ECO:0000259" key="3">
    <source>
        <dbReference type="PROSITE" id="PS50086"/>
    </source>
</evidence>
<gene>
    <name evidence="5" type="ORF">IWQ60_009827</name>
</gene>
<dbReference type="GO" id="GO:0004672">
    <property type="term" value="F:protein kinase activity"/>
    <property type="evidence" value="ECO:0007669"/>
    <property type="project" value="InterPro"/>
</dbReference>